<dbReference type="EMBL" id="RJJR01000014">
    <property type="protein sequence ID" value="RNI34259.1"/>
    <property type="molecule type" value="Genomic_DNA"/>
</dbReference>
<comment type="caution">
    <text evidence="1">The sequence shown here is derived from an EMBL/GenBank/DDBJ whole genome shotgun (WGS) entry which is preliminary data.</text>
</comment>
<reference evidence="1 2" key="1">
    <citation type="submission" date="2018-11" db="EMBL/GenBank/DDBJ databases">
        <title>Draft genome sequence of Ferruginibacter sp. BO-59.</title>
        <authorList>
            <person name="Im W.T."/>
        </authorList>
    </citation>
    <scope>NUCLEOTIDE SEQUENCE [LARGE SCALE GENOMIC DNA]</scope>
    <source>
        <strain evidence="1 2">BO-59</strain>
    </source>
</reference>
<protein>
    <submittedName>
        <fullName evidence="1">Uncharacterized protein</fullName>
    </submittedName>
</protein>
<accession>A0A3M9N8Y1</accession>
<evidence type="ECO:0000313" key="2">
    <source>
        <dbReference type="Proteomes" id="UP000267223"/>
    </source>
</evidence>
<dbReference type="Proteomes" id="UP000267223">
    <property type="component" value="Unassembled WGS sequence"/>
</dbReference>
<dbReference type="AlphaFoldDB" id="A0A3M9N8Y1"/>
<organism evidence="1 2">
    <name type="scientific">Hanamia caeni</name>
    <dbReference type="NCBI Taxonomy" id="2294116"/>
    <lineage>
        <taxon>Bacteria</taxon>
        <taxon>Pseudomonadati</taxon>
        <taxon>Bacteroidota</taxon>
        <taxon>Chitinophagia</taxon>
        <taxon>Chitinophagales</taxon>
        <taxon>Chitinophagaceae</taxon>
        <taxon>Hanamia</taxon>
    </lineage>
</organism>
<proteinExistence type="predicted"/>
<evidence type="ECO:0000313" key="1">
    <source>
        <dbReference type="EMBL" id="RNI34259.1"/>
    </source>
</evidence>
<gene>
    <name evidence="1" type="ORF">EFY79_16325</name>
</gene>
<dbReference type="OrthoDB" id="681050at2"/>
<dbReference type="RefSeq" id="WP_123121800.1">
    <property type="nucleotide sequence ID" value="NZ_RJJR01000014.1"/>
</dbReference>
<sequence>MKLYSNNLLENLTKDELKNLTLQLKETMAKEFKNEKKRIFSAAQYWDIQRRKRNFTSKRFAF</sequence>
<name>A0A3M9N8Y1_9BACT</name>
<keyword evidence="2" id="KW-1185">Reference proteome</keyword>